<dbReference type="PANTHER" id="PTHR31302:SF0">
    <property type="entry name" value="TRANSMEMBRANE PROTEIN WITH METALLOPHOSPHOESTERASE DOMAIN"/>
    <property type="match status" value="1"/>
</dbReference>
<reference evidence="2 3" key="1">
    <citation type="submission" date="2020-05" db="EMBL/GenBank/DDBJ databases">
        <title>Genome Sequencing of Type Strains.</title>
        <authorList>
            <person name="Lemaire J.F."/>
            <person name="Inderbitzin P."/>
            <person name="Gregorio O.A."/>
            <person name="Collins S.B."/>
            <person name="Wespe N."/>
            <person name="Knight-Connoni V."/>
        </authorList>
    </citation>
    <scope>NUCLEOTIDE SEQUENCE [LARGE SCALE GENOMIC DNA]</scope>
    <source>
        <strain evidence="2 3">LMG 21957</strain>
    </source>
</reference>
<comment type="caution">
    <text evidence="2">The sequence shown here is derived from an EMBL/GenBank/DDBJ whole genome shotgun (WGS) entry which is preliminary data.</text>
</comment>
<evidence type="ECO:0000313" key="2">
    <source>
        <dbReference type="EMBL" id="NUU78183.1"/>
    </source>
</evidence>
<protein>
    <submittedName>
        <fullName evidence="2">Metallophosphoesterase</fullName>
    </submittedName>
</protein>
<dbReference type="AlphaFoldDB" id="A0A7Y6C124"/>
<dbReference type="RefSeq" id="WP_175397823.1">
    <property type="nucleotide sequence ID" value="NZ_JABMCB010000198.1"/>
</dbReference>
<dbReference type="InterPro" id="IPR004843">
    <property type="entry name" value="Calcineurin-like_PHP"/>
</dbReference>
<accession>A0A7Y6C124</accession>
<evidence type="ECO:0000313" key="3">
    <source>
        <dbReference type="Proteomes" id="UP000526125"/>
    </source>
</evidence>
<dbReference type="Proteomes" id="UP000526125">
    <property type="component" value="Unassembled WGS sequence"/>
</dbReference>
<organism evidence="2 3">
    <name type="scientific">Paenibacillus xylanilyticus</name>
    <dbReference type="NCBI Taxonomy" id="248903"/>
    <lineage>
        <taxon>Bacteria</taxon>
        <taxon>Bacillati</taxon>
        <taxon>Bacillota</taxon>
        <taxon>Bacilli</taxon>
        <taxon>Bacillales</taxon>
        <taxon>Paenibacillaceae</taxon>
        <taxon>Paenibacillus</taxon>
    </lineage>
</organism>
<keyword evidence="3" id="KW-1185">Reference proteome</keyword>
<dbReference type="PANTHER" id="PTHR31302">
    <property type="entry name" value="TRANSMEMBRANE PROTEIN WITH METALLOPHOSPHOESTERASE DOMAIN-RELATED"/>
    <property type="match status" value="1"/>
</dbReference>
<feature type="domain" description="Calcineurin-like phosphoesterase" evidence="1">
    <location>
        <begin position="29"/>
        <end position="178"/>
    </location>
</feature>
<gene>
    <name evidence="2" type="ORF">HP552_23510</name>
</gene>
<dbReference type="SUPFAM" id="SSF56300">
    <property type="entry name" value="Metallo-dependent phosphatases"/>
    <property type="match status" value="1"/>
</dbReference>
<dbReference type="InterPro" id="IPR029052">
    <property type="entry name" value="Metallo-depent_PP-like"/>
</dbReference>
<dbReference type="Pfam" id="PF00149">
    <property type="entry name" value="Metallophos"/>
    <property type="match status" value="1"/>
</dbReference>
<sequence length="253" mass="28648">MWREAHFHQVVEDEVEVNGLPHSFDGSAILFVSDLHKRKLRQRDLEPLMDQVDWVLIGGDVAEKGISWSTVRHNMKLLTDIAPTFAVYGNHDKRAGTAQLTRIFQETGVELLQDKVVSLHQGNSNINLAGMDYRSRQLSKLLMDQDINKCTIMLIHDPLQANRIQEYADLVLSGHTHGGQLVIPFLGPLFLHKAYRDVSHGWYTFKRSDGLPDGKLLVSRGYGTNHLPLRLCCPAEMHKITLKSAKLNSLDHD</sequence>
<dbReference type="GO" id="GO:0016787">
    <property type="term" value="F:hydrolase activity"/>
    <property type="evidence" value="ECO:0007669"/>
    <property type="project" value="InterPro"/>
</dbReference>
<dbReference type="EMBL" id="JABMCB010000198">
    <property type="protein sequence ID" value="NUU78183.1"/>
    <property type="molecule type" value="Genomic_DNA"/>
</dbReference>
<name>A0A7Y6C124_9BACL</name>
<proteinExistence type="predicted"/>
<evidence type="ECO:0000259" key="1">
    <source>
        <dbReference type="Pfam" id="PF00149"/>
    </source>
</evidence>
<dbReference type="Gene3D" id="3.60.21.10">
    <property type="match status" value="1"/>
</dbReference>
<dbReference type="InterPro" id="IPR051158">
    <property type="entry name" value="Metallophosphoesterase_sf"/>
</dbReference>